<dbReference type="Gene3D" id="2.30.30.380">
    <property type="entry name" value="Zn-finger domain of Sec23/24"/>
    <property type="match status" value="1"/>
</dbReference>
<feature type="compositionally biased region" description="Polar residues" evidence="5">
    <location>
        <begin position="418"/>
        <end position="427"/>
    </location>
</feature>
<evidence type="ECO:0000259" key="6">
    <source>
        <dbReference type="PROSITE" id="PS50199"/>
    </source>
</evidence>
<dbReference type="GeneID" id="96002619"/>
<feature type="compositionally biased region" description="Low complexity" evidence="5">
    <location>
        <begin position="358"/>
        <end position="379"/>
    </location>
</feature>
<keyword evidence="2 4" id="KW-0863">Zinc-finger</keyword>
<feature type="region of interest" description="Disordered" evidence="5">
    <location>
        <begin position="526"/>
        <end position="558"/>
    </location>
</feature>
<dbReference type="EMBL" id="JAAQHG020000003">
    <property type="protein sequence ID" value="KAL1590229.1"/>
    <property type="molecule type" value="Genomic_DNA"/>
</dbReference>
<evidence type="ECO:0000256" key="1">
    <source>
        <dbReference type="ARBA" id="ARBA00022723"/>
    </source>
</evidence>
<feature type="compositionally biased region" description="Basic and acidic residues" evidence="5">
    <location>
        <begin position="549"/>
        <end position="558"/>
    </location>
</feature>
<dbReference type="PROSITE" id="PS50199">
    <property type="entry name" value="ZF_RANBP2_2"/>
    <property type="match status" value="1"/>
</dbReference>
<sequence>MAPYGGTPLFSERNRSAKDGGPSGVQRNYATQLKEHEPLFNTYEHLQGLPRGDAALTLLRKVASAVKPIMRKRGWRVQILAEFLPPEGNLLGLNINRGYKICIRLRYHNNPDLFLPLEQVVDTMLHELSHNRWGDHDARFHALWDELRDEHETLVRKGYTGEGFMGEGQRLGGGRPPTERDLRKLARAGAEKRRATSTLSSGSGRRLGGSDIMLGQDAREVIAGQALLRNTINRGCASTRSDAESLAKSSAATTFKTKAEEDDANDRAITQALYELMEEEEAAKLNGTFTSAPSGGGLAWSREHGLYDPATEHPRVPTEEEQMKWAMEESVRADREARVPMASGALPPESLISPVNPSYTSSRSARSATGTSRASTVSSAPPPSLVSPISPRHKSSRSTASSSRTHSLADASPVSPLYQESTHSSNSHSHKRKASSVAPPPSRSSARSEATTLSSPITAIDLSEPFNPDQWICEICTCINPTRYLACDACGIERPQSVKPARTYQPSEVGSRASVASSGRYSSSVVGSAARSSRRSEAPASSVPSTSSRRRERERERESLGWACGKCGTYMEHRWWTCSACGALKQSS</sequence>
<dbReference type="GO" id="GO:0008237">
    <property type="term" value="F:metallopeptidase activity"/>
    <property type="evidence" value="ECO:0007669"/>
    <property type="project" value="TreeGrafter"/>
</dbReference>
<feature type="domain" description="RanBP2-type" evidence="6">
    <location>
        <begin position="467"/>
        <end position="496"/>
    </location>
</feature>
<keyword evidence="9" id="KW-1185">Reference proteome</keyword>
<feature type="compositionally biased region" description="Low complexity" evidence="5">
    <location>
        <begin position="397"/>
        <end position="406"/>
    </location>
</feature>
<evidence type="ECO:0008006" key="10">
    <source>
        <dbReference type="Google" id="ProtNLM"/>
    </source>
</evidence>
<evidence type="ECO:0000256" key="3">
    <source>
        <dbReference type="ARBA" id="ARBA00022833"/>
    </source>
</evidence>
<dbReference type="RefSeq" id="XP_069233334.1">
    <property type="nucleotide sequence ID" value="XM_069369781.1"/>
</dbReference>
<dbReference type="GO" id="GO:0006281">
    <property type="term" value="P:DNA repair"/>
    <property type="evidence" value="ECO:0007669"/>
    <property type="project" value="TreeGrafter"/>
</dbReference>
<evidence type="ECO:0000259" key="7">
    <source>
        <dbReference type="PROSITE" id="PS51397"/>
    </source>
</evidence>
<dbReference type="PROSITE" id="PS51397">
    <property type="entry name" value="WLM"/>
    <property type="match status" value="1"/>
</dbReference>
<keyword evidence="3" id="KW-0862">Zinc</keyword>
<dbReference type="InterPro" id="IPR053000">
    <property type="entry name" value="WSS1-like_metalloprotease"/>
</dbReference>
<evidence type="ECO:0000256" key="2">
    <source>
        <dbReference type="ARBA" id="ARBA00022771"/>
    </source>
</evidence>
<dbReference type="GO" id="GO:0008270">
    <property type="term" value="F:zinc ion binding"/>
    <property type="evidence" value="ECO:0007669"/>
    <property type="project" value="UniProtKB-KW"/>
</dbReference>
<dbReference type="AlphaFoldDB" id="A0AB34KYY0"/>
<feature type="domain" description="WLM" evidence="7">
    <location>
        <begin position="31"/>
        <end position="231"/>
    </location>
</feature>
<feature type="region of interest" description="Disordered" evidence="5">
    <location>
        <begin position="1"/>
        <end position="26"/>
    </location>
</feature>
<keyword evidence="1" id="KW-0479">Metal-binding</keyword>
<feature type="compositionally biased region" description="Low complexity" evidence="5">
    <location>
        <begin position="538"/>
        <end position="547"/>
    </location>
</feature>
<dbReference type="PROSITE" id="PS01358">
    <property type="entry name" value="ZF_RANBP2_1"/>
    <property type="match status" value="1"/>
</dbReference>
<feature type="compositionally biased region" description="Basic and acidic residues" evidence="5">
    <location>
        <begin position="185"/>
        <end position="194"/>
    </location>
</feature>
<dbReference type="Pfam" id="PF08325">
    <property type="entry name" value="WLM"/>
    <property type="match status" value="1"/>
</dbReference>
<evidence type="ECO:0000313" key="8">
    <source>
        <dbReference type="EMBL" id="KAL1590229.1"/>
    </source>
</evidence>
<evidence type="ECO:0000313" key="9">
    <source>
        <dbReference type="Proteomes" id="UP000803884"/>
    </source>
</evidence>
<feature type="region of interest" description="Disordered" evidence="5">
    <location>
        <begin position="185"/>
        <end position="211"/>
    </location>
</feature>
<dbReference type="InterPro" id="IPR013536">
    <property type="entry name" value="WLM_dom"/>
</dbReference>
<accession>A0AB34KYY0</accession>
<dbReference type="PANTHER" id="PTHR46622:SF1">
    <property type="entry name" value="DNA-DEPENDENT METALLOPROTEASE WSS1"/>
    <property type="match status" value="1"/>
</dbReference>
<name>A0AB34KYY0_9PEZI</name>
<comment type="caution">
    <text evidence="8">The sequence shown here is derived from an EMBL/GenBank/DDBJ whole genome shotgun (WGS) entry which is preliminary data.</text>
</comment>
<gene>
    <name evidence="8" type="ORF">WHR41_01175</name>
</gene>
<dbReference type="InterPro" id="IPR001876">
    <property type="entry name" value="Znf_RanBP2"/>
</dbReference>
<feature type="region of interest" description="Disordered" evidence="5">
    <location>
        <begin position="342"/>
        <end position="453"/>
    </location>
</feature>
<dbReference type="PANTHER" id="PTHR46622">
    <property type="entry name" value="DNA-DEPENDENT METALLOPROTEASE WSS1"/>
    <property type="match status" value="1"/>
</dbReference>
<organism evidence="8 9">
    <name type="scientific">Cladosporium halotolerans</name>
    <dbReference type="NCBI Taxonomy" id="1052096"/>
    <lineage>
        <taxon>Eukaryota</taxon>
        <taxon>Fungi</taxon>
        <taxon>Dikarya</taxon>
        <taxon>Ascomycota</taxon>
        <taxon>Pezizomycotina</taxon>
        <taxon>Dothideomycetes</taxon>
        <taxon>Dothideomycetidae</taxon>
        <taxon>Cladosporiales</taxon>
        <taxon>Cladosporiaceae</taxon>
        <taxon>Cladosporium</taxon>
    </lineage>
</organism>
<reference evidence="8 9" key="1">
    <citation type="journal article" date="2020" name="Microbiol. Resour. Announc.">
        <title>Draft Genome Sequence of a Cladosporium Species Isolated from the Mesophotic Ascidian Didemnum maculosum.</title>
        <authorList>
            <person name="Gioti A."/>
            <person name="Siaperas R."/>
            <person name="Nikolaivits E."/>
            <person name="Le Goff G."/>
            <person name="Ouazzani J."/>
            <person name="Kotoulas G."/>
            <person name="Topakas E."/>
        </authorList>
    </citation>
    <scope>NUCLEOTIDE SEQUENCE [LARGE SCALE GENOMIC DNA]</scope>
    <source>
        <strain evidence="8 9">TM138-S3</strain>
    </source>
</reference>
<proteinExistence type="predicted"/>
<protein>
    <recommendedName>
        <fullName evidence="10">WLM-domain-containing protein</fullName>
    </recommendedName>
</protein>
<evidence type="ECO:0000256" key="5">
    <source>
        <dbReference type="SAM" id="MobiDB-lite"/>
    </source>
</evidence>
<dbReference type="GO" id="GO:0005634">
    <property type="term" value="C:nucleus"/>
    <property type="evidence" value="ECO:0007669"/>
    <property type="project" value="TreeGrafter"/>
</dbReference>
<dbReference type="Proteomes" id="UP000803884">
    <property type="component" value="Unassembled WGS sequence"/>
</dbReference>
<evidence type="ECO:0000256" key="4">
    <source>
        <dbReference type="PROSITE-ProRule" id="PRU00322"/>
    </source>
</evidence>